<gene>
    <name evidence="9" type="ORF">HPB51_001647</name>
</gene>
<reference evidence="9" key="2">
    <citation type="submission" date="2021-09" db="EMBL/GenBank/DDBJ databases">
        <authorList>
            <person name="Jia N."/>
            <person name="Wang J."/>
            <person name="Shi W."/>
            <person name="Du L."/>
            <person name="Sun Y."/>
            <person name="Zhan W."/>
            <person name="Jiang J."/>
            <person name="Wang Q."/>
            <person name="Zhang B."/>
            <person name="Ji P."/>
            <person name="Sakyi L.B."/>
            <person name="Cui X."/>
            <person name="Yuan T."/>
            <person name="Jiang B."/>
            <person name="Yang W."/>
            <person name="Lam T.T.-Y."/>
            <person name="Chang Q."/>
            <person name="Ding S."/>
            <person name="Wang X."/>
            <person name="Zhu J."/>
            <person name="Ruan X."/>
            <person name="Zhao L."/>
            <person name="Wei J."/>
            <person name="Que T."/>
            <person name="Du C."/>
            <person name="Cheng J."/>
            <person name="Dai P."/>
            <person name="Han X."/>
            <person name="Huang E."/>
            <person name="Gao Y."/>
            <person name="Liu J."/>
            <person name="Shao H."/>
            <person name="Ye R."/>
            <person name="Li L."/>
            <person name="Wei W."/>
            <person name="Wang X."/>
            <person name="Wang C."/>
            <person name="Huo Q."/>
            <person name="Li W."/>
            <person name="Guo W."/>
            <person name="Chen H."/>
            <person name="Chen S."/>
            <person name="Zhou L."/>
            <person name="Zhou L."/>
            <person name="Ni X."/>
            <person name="Tian J."/>
            <person name="Zhou Y."/>
            <person name="Sheng Y."/>
            <person name="Liu T."/>
            <person name="Pan Y."/>
            <person name="Xia L."/>
            <person name="Li J."/>
            <person name="Zhao F."/>
            <person name="Cao W."/>
        </authorList>
    </citation>
    <scope>NUCLEOTIDE SEQUENCE</scope>
    <source>
        <strain evidence="9">Rmic-2018</strain>
        <tissue evidence="9">Larvae</tissue>
    </source>
</reference>
<dbReference type="Pfam" id="PF21789">
    <property type="entry name" value="TNP-like_RNaseH_C"/>
    <property type="match status" value="1"/>
</dbReference>
<keyword evidence="10" id="KW-1185">Reference proteome</keyword>
<evidence type="ECO:0000259" key="8">
    <source>
        <dbReference type="PROSITE" id="PS50950"/>
    </source>
</evidence>
<dbReference type="GO" id="GO:0008270">
    <property type="term" value="F:zinc ion binding"/>
    <property type="evidence" value="ECO:0007669"/>
    <property type="project" value="UniProtKB-KW"/>
</dbReference>
<sequence length="730" mass="82215">MVTSCVAYGCTNRLKKGSGLTFHLFPKNAEVRSLWERAVRREGWRAKDGNRLCSVHFSPECFDRTGQTTRLRVGSVPTSFPAFPPHLQKPVKQKRPDPKSRDFPARPGPECSGLCDLPGAENFPEDSPTKLFYKDKVLSSQEEITQLKKKVKTLQQTKQRLVKRNETAQEIIKEIGEQKLLSEGGSHVFSSVFSDDIQQLHCRVGNEQKGKYPPELRAFALTLHFYSPVAYEYVRSKFNEALPSQRTLRGWYKSIQGAPGFTAEAFAFLEKFAEARDEPFYCALIVNDMAIRKHVELVGDKVVGYVDFGTGLDDDGLPEAANACVFMIVGINVRFKMPVGYFLIDSLTGAERAELAKQCIEKLASLPQFRGASATSKFVRVFDHLFDLFNSRNPFARSYKAPLRKQNEACWKPFFAYTQAYIKGLRDPAGRPVLEGLKKTGFVGFLICMASTEKMFDELVGQGKLKYLLTHKLSQDHAENFFGSVRGRGGYNNNPIAAQFMAAYKRLLVQTEVTSSSSGNCTKYMVSILNATTVVAQVDATSALADMRRSSILEPHDDHDYTHPENLSAVVVAVVPYIAGFVVRQVCKTTTCEECIAALYSDELVPLVEQKDRGGLVSPSKDVIGLCEAVEKGLRRLQIECGTLQAVNSQSKHLVLEVLRLSVEEKWFQNLEQHILDLDPLDNHIYSLCKKVAELYVKIRIHHMTKEKNREIIKDRVRPVLSRMIIFKHQ</sequence>
<dbReference type="InterPro" id="IPR038441">
    <property type="entry name" value="THAP_Znf_sf"/>
</dbReference>
<protein>
    <recommendedName>
        <fullName evidence="8">THAP-type domain-containing protein</fullName>
    </recommendedName>
</protein>
<evidence type="ECO:0000256" key="7">
    <source>
        <dbReference type="SAM" id="MobiDB-lite"/>
    </source>
</evidence>
<dbReference type="Pfam" id="PF05485">
    <property type="entry name" value="THAP"/>
    <property type="match status" value="1"/>
</dbReference>
<dbReference type="Proteomes" id="UP000821866">
    <property type="component" value="Chromosome 1"/>
</dbReference>
<keyword evidence="6" id="KW-0175">Coiled coil</keyword>
<accession>A0A9J6EVV8</accession>
<dbReference type="EMBL" id="JABSTU010000001">
    <property type="protein sequence ID" value="KAH8038474.1"/>
    <property type="molecule type" value="Genomic_DNA"/>
</dbReference>
<dbReference type="GO" id="GO:0003677">
    <property type="term" value="F:DNA binding"/>
    <property type="evidence" value="ECO:0007669"/>
    <property type="project" value="UniProtKB-UniRule"/>
</dbReference>
<keyword evidence="4 5" id="KW-0238">DNA-binding</keyword>
<evidence type="ECO:0000313" key="9">
    <source>
        <dbReference type="EMBL" id="KAH8038474.1"/>
    </source>
</evidence>
<keyword evidence="1" id="KW-0479">Metal-binding</keyword>
<feature type="coiled-coil region" evidence="6">
    <location>
        <begin position="137"/>
        <end position="178"/>
    </location>
</feature>
<dbReference type="PROSITE" id="PS50950">
    <property type="entry name" value="ZF_THAP"/>
    <property type="match status" value="1"/>
</dbReference>
<evidence type="ECO:0000256" key="5">
    <source>
        <dbReference type="PROSITE-ProRule" id="PRU00309"/>
    </source>
</evidence>
<feature type="region of interest" description="Disordered" evidence="7">
    <location>
        <begin position="78"/>
        <end position="119"/>
    </location>
</feature>
<feature type="domain" description="THAP-type" evidence="8">
    <location>
        <begin position="1"/>
        <end position="80"/>
    </location>
</feature>
<proteinExistence type="predicted"/>
<evidence type="ECO:0000256" key="1">
    <source>
        <dbReference type="ARBA" id="ARBA00022723"/>
    </source>
</evidence>
<evidence type="ECO:0000256" key="2">
    <source>
        <dbReference type="ARBA" id="ARBA00022771"/>
    </source>
</evidence>
<dbReference type="Pfam" id="PF12017">
    <property type="entry name" value="Tnp_P_element"/>
    <property type="match status" value="1"/>
</dbReference>
<keyword evidence="3" id="KW-0862">Zinc</keyword>
<evidence type="ECO:0000256" key="4">
    <source>
        <dbReference type="ARBA" id="ARBA00023125"/>
    </source>
</evidence>
<evidence type="ECO:0000256" key="3">
    <source>
        <dbReference type="ARBA" id="ARBA00022833"/>
    </source>
</evidence>
<dbReference type="SMART" id="SM00980">
    <property type="entry name" value="THAP"/>
    <property type="match status" value="1"/>
</dbReference>
<dbReference type="InterPro" id="IPR021896">
    <property type="entry name" value="THAP9-like_HTH"/>
</dbReference>
<dbReference type="InterPro" id="IPR048367">
    <property type="entry name" value="TNP-like_RNaseH_C"/>
</dbReference>
<feature type="compositionally biased region" description="Basic and acidic residues" evidence="7">
    <location>
        <begin position="94"/>
        <end position="104"/>
    </location>
</feature>
<dbReference type="SMART" id="SM00692">
    <property type="entry name" value="DM3"/>
    <property type="match status" value="1"/>
</dbReference>
<evidence type="ECO:0000313" key="10">
    <source>
        <dbReference type="Proteomes" id="UP000821866"/>
    </source>
</evidence>
<dbReference type="InterPro" id="IPR048365">
    <property type="entry name" value="TNP-like_RNaseH_N"/>
</dbReference>
<dbReference type="AlphaFoldDB" id="A0A9J6EVV8"/>
<name>A0A9J6EVV8_RHIMP</name>
<dbReference type="PANTHER" id="PTHR47577:SF2">
    <property type="entry name" value="THAP DOMAIN CONTAINING 9"/>
    <property type="match status" value="1"/>
</dbReference>
<dbReference type="PANTHER" id="PTHR47577">
    <property type="entry name" value="THAP DOMAIN-CONTAINING PROTEIN 6"/>
    <property type="match status" value="1"/>
</dbReference>
<dbReference type="Gene3D" id="6.20.210.20">
    <property type="entry name" value="THAP domain"/>
    <property type="match status" value="1"/>
</dbReference>
<organism evidence="9 10">
    <name type="scientific">Rhipicephalus microplus</name>
    <name type="common">Cattle tick</name>
    <name type="synonym">Boophilus microplus</name>
    <dbReference type="NCBI Taxonomy" id="6941"/>
    <lineage>
        <taxon>Eukaryota</taxon>
        <taxon>Metazoa</taxon>
        <taxon>Ecdysozoa</taxon>
        <taxon>Arthropoda</taxon>
        <taxon>Chelicerata</taxon>
        <taxon>Arachnida</taxon>
        <taxon>Acari</taxon>
        <taxon>Parasitiformes</taxon>
        <taxon>Ixodida</taxon>
        <taxon>Ixodoidea</taxon>
        <taxon>Ixodidae</taxon>
        <taxon>Rhipicephalinae</taxon>
        <taxon>Rhipicephalus</taxon>
        <taxon>Boophilus</taxon>
    </lineage>
</organism>
<reference evidence="9" key="1">
    <citation type="journal article" date="2020" name="Cell">
        <title>Large-Scale Comparative Analyses of Tick Genomes Elucidate Their Genetic Diversity and Vector Capacities.</title>
        <authorList>
            <consortium name="Tick Genome and Microbiome Consortium (TIGMIC)"/>
            <person name="Jia N."/>
            <person name="Wang J."/>
            <person name="Shi W."/>
            <person name="Du L."/>
            <person name="Sun Y."/>
            <person name="Zhan W."/>
            <person name="Jiang J.F."/>
            <person name="Wang Q."/>
            <person name="Zhang B."/>
            <person name="Ji P."/>
            <person name="Bell-Sakyi L."/>
            <person name="Cui X.M."/>
            <person name="Yuan T.T."/>
            <person name="Jiang B.G."/>
            <person name="Yang W.F."/>
            <person name="Lam T.T."/>
            <person name="Chang Q.C."/>
            <person name="Ding S.J."/>
            <person name="Wang X.J."/>
            <person name="Zhu J.G."/>
            <person name="Ruan X.D."/>
            <person name="Zhao L."/>
            <person name="Wei J.T."/>
            <person name="Ye R.Z."/>
            <person name="Que T.C."/>
            <person name="Du C.H."/>
            <person name="Zhou Y.H."/>
            <person name="Cheng J.X."/>
            <person name="Dai P.F."/>
            <person name="Guo W.B."/>
            <person name="Han X.H."/>
            <person name="Huang E.J."/>
            <person name="Li L.F."/>
            <person name="Wei W."/>
            <person name="Gao Y.C."/>
            <person name="Liu J.Z."/>
            <person name="Shao H.Z."/>
            <person name="Wang X."/>
            <person name="Wang C.C."/>
            <person name="Yang T.C."/>
            <person name="Huo Q.B."/>
            <person name="Li W."/>
            <person name="Chen H.Y."/>
            <person name="Chen S.E."/>
            <person name="Zhou L.G."/>
            <person name="Ni X.B."/>
            <person name="Tian J.H."/>
            <person name="Sheng Y."/>
            <person name="Liu T."/>
            <person name="Pan Y.S."/>
            <person name="Xia L.Y."/>
            <person name="Li J."/>
            <person name="Zhao F."/>
            <person name="Cao W.C."/>
        </authorList>
    </citation>
    <scope>NUCLEOTIDE SEQUENCE</scope>
    <source>
        <strain evidence="9">Rmic-2018</strain>
    </source>
</reference>
<dbReference type="InterPro" id="IPR006612">
    <property type="entry name" value="THAP_Znf"/>
</dbReference>
<dbReference type="VEuPathDB" id="VectorBase:LOC119183483"/>
<comment type="caution">
    <text evidence="9">The sequence shown here is derived from an EMBL/GenBank/DDBJ whole genome shotgun (WGS) entry which is preliminary data.</text>
</comment>
<keyword evidence="2 5" id="KW-0863">Zinc-finger</keyword>
<dbReference type="Pfam" id="PF21787">
    <property type="entry name" value="TNP-like_RNaseH_N"/>
    <property type="match status" value="1"/>
</dbReference>
<dbReference type="SUPFAM" id="SSF57716">
    <property type="entry name" value="Glucocorticoid receptor-like (DNA-binding domain)"/>
    <property type="match status" value="1"/>
</dbReference>
<evidence type="ECO:0000256" key="6">
    <source>
        <dbReference type="SAM" id="Coils"/>
    </source>
</evidence>